<sequence>MKLQDIKEITDSEVIFGEDKLDLEILAVCGADLMSDVLAFSAEKTLLLTGLTKPQVIRTAEMLGLSAIIFVRGKKPNDQTVRLAEDSNIPLLYTEHSLYETCGQLYEAGIKGDKLKGE</sequence>
<dbReference type="InterPro" id="IPR028979">
    <property type="entry name" value="Ser_kin/Pase_Hpr-like_N_sf"/>
</dbReference>
<reference evidence="3" key="1">
    <citation type="submission" date="2017-02" db="EMBL/GenBank/DDBJ databases">
        <authorList>
            <person name="Varghese N."/>
            <person name="Submissions S."/>
        </authorList>
    </citation>
    <scope>NUCLEOTIDE SEQUENCE [LARGE SCALE GENOMIC DNA]</scope>
    <source>
        <strain evidence="3">ATCC BAA-73</strain>
    </source>
</reference>
<protein>
    <submittedName>
        <fullName evidence="2">DRTGG domain-containing protein</fullName>
    </submittedName>
</protein>
<organism evidence="2 3">
    <name type="scientific">Selenihalanaerobacter shriftii</name>
    <dbReference type="NCBI Taxonomy" id="142842"/>
    <lineage>
        <taxon>Bacteria</taxon>
        <taxon>Bacillati</taxon>
        <taxon>Bacillota</taxon>
        <taxon>Clostridia</taxon>
        <taxon>Halanaerobiales</taxon>
        <taxon>Halobacteroidaceae</taxon>
        <taxon>Selenihalanaerobacter</taxon>
    </lineage>
</organism>
<dbReference type="InterPro" id="IPR010766">
    <property type="entry name" value="DRTGG"/>
</dbReference>
<dbReference type="Proteomes" id="UP000190625">
    <property type="component" value="Unassembled WGS sequence"/>
</dbReference>
<accession>A0A1T4MKR2</accession>
<gene>
    <name evidence="2" type="ORF">SAMN02745118_01502</name>
</gene>
<dbReference type="EMBL" id="FUWM01000011">
    <property type="protein sequence ID" value="SJZ67451.1"/>
    <property type="molecule type" value="Genomic_DNA"/>
</dbReference>
<evidence type="ECO:0000259" key="1">
    <source>
        <dbReference type="Pfam" id="PF07085"/>
    </source>
</evidence>
<evidence type="ECO:0000313" key="2">
    <source>
        <dbReference type="EMBL" id="SJZ67451.1"/>
    </source>
</evidence>
<name>A0A1T4MKR2_9FIRM</name>
<keyword evidence="3" id="KW-1185">Reference proteome</keyword>
<dbReference type="OrthoDB" id="9800390at2"/>
<dbReference type="STRING" id="142842.SAMN02745118_01502"/>
<feature type="domain" description="DRTGG" evidence="1">
    <location>
        <begin position="5"/>
        <end position="104"/>
    </location>
</feature>
<dbReference type="SUPFAM" id="SSF75138">
    <property type="entry name" value="HprK N-terminal domain-like"/>
    <property type="match status" value="1"/>
</dbReference>
<dbReference type="AlphaFoldDB" id="A0A1T4MKR2"/>
<evidence type="ECO:0000313" key="3">
    <source>
        <dbReference type="Proteomes" id="UP000190625"/>
    </source>
</evidence>
<dbReference type="Pfam" id="PF07085">
    <property type="entry name" value="DRTGG"/>
    <property type="match status" value="1"/>
</dbReference>
<dbReference type="RefSeq" id="WP_078809975.1">
    <property type="nucleotide sequence ID" value="NZ_FUWM01000011.1"/>
</dbReference>
<dbReference type="Gene3D" id="3.40.1390.20">
    <property type="entry name" value="HprK N-terminal domain-like"/>
    <property type="match status" value="1"/>
</dbReference>
<proteinExistence type="predicted"/>